<dbReference type="EMBL" id="JBAHYK010005124">
    <property type="protein sequence ID" value="KAL0562584.1"/>
    <property type="molecule type" value="Genomic_DNA"/>
</dbReference>
<name>A0ABR3EI78_9AGAR</name>
<dbReference type="SUPFAM" id="SSF82549">
    <property type="entry name" value="DAK1/DegV-like"/>
    <property type="match status" value="1"/>
</dbReference>
<evidence type="ECO:0000313" key="2">
    <source>
        <dbReference type="EMBL" id="KAL0562584.1"/>
    </source>
</evidence>
<feature type="non-terminal residue" evidence="2">
    <location>
        <position position="195"/>
    </location>
</feature>
<feature type="domain" description="DhaK" evidence="1">
    <location>
        <begin position="1"/>
        <end position="132"/>
    </location>
</feature>
<comment type="caution">
    <text evidence="2">The sequence shown here is derived from an EMBL/GenBank/DDBJ whole genome shotgun (WGS) entry which is preliminary data.</text>
</comment>
<reference evidence="2 3" key="1">
    <citation type="submission" date="2024-02" db="EMBL/GenBank/DDBJ databases">
        <title>A draft genome for the cacao thread blight pathogen Marasmius crinis-equi.</title>
        <authorList>
            <person name="Cohen S.P."/>
            <person name="Baruah I.K."/>
            <person name="Amoako-Attah I."/>
            <person name="Bukari Y."/>
            <person name="Meinhardt L.W."/>
            <person name="Bailey B.A."/>
        </authorList>
    </citation>
    <scope>NUCLEOTIDE SEQUENCE [LARGE SCALE GENOMIC DNA]</scope>
    <source>
        <strain evidence="2 3">GH-76</strain>
    </source>
</reference>
<keyword evidence="3" id="KW-1185">Reference proteome</keyword>
<organism evidence="2 3">
    <name type="scientific">Marasmius crinis-equi</name>
    <dbReference type="NCBI Taxonomy" id="585013"/>
    <lineage>
        <taxon>Eukaryota</taxon>
        <taxon>Fungi</taxon>
        <taxon>Dikarya</taxon>
        <taxon>Basidiomycota</taxon>
        <taxon>Agaricomycotina</taxon>
        <taxon>Agaricomycetes</taxon>
        <taxon>Agaricomycetidae</taxon>
        <taxon>Agaricales</taxon>
        <taxon>Marasmiineae</taxon>
        <taxon>Marasmiaceae</taxon>
        <taxon>Marasmius</taxon>
    </lineage>
</organism>
<dbReference type="InterPro" id="IPR004006">
    <property type="entry name" value="DhaK_dom"/>
</dbReference>
<dbReference type="PANTHER" id="PTHR28629:SF14">
    <property type="entry name" value="DIHYDROXYACETONE KINASE 1"/>
    <property type="match status" value="1"/>
</dbReference>
<protein>
    <recommendedName>
        <fullName evidence="1">DhaK domain-containing protein</fullName>
    </recommendedName>
</protein>
<dbReference type="PANTHER" id="PTHR28629">
    <property type="entry name" value="TRIOKINASE/FMN CYCLASE"/>
    <property type="match status" value="1"/>
</dbReference>
<proteinExistence type="predicted"/>
<dbReference type="PROSITE" id="PS51481">
    <property type="entry name" value="DHAK"/>
    <property type="match status" value="1"/>
</dbReference>
<evidence type="ECO:0000259" key="1">
    <source>
        <dbReference type="PROSITE" id="PS51481"/>
    </source>
</evidence>
<dbReference type="Gene3D" id="3.30.1180.20">
    <property type="entry name" value="Dihydroxyacetone kinase, domain 2"/>
    <property type="match status" value="1"/>
</dbReference>
<dbReference type="InterPro" id="IPR050861">
    <property type="entry name" value="Dihydroxyacetone_Kinase"/>
</dbReference>
<gene>
    <name evidence="2" type="ORF">V5O48_019501</name>
</gene>
<dbReference type="Proteomes" id="UP001465976">
    <property type="component" value="Unassembled WGS sequence"/>
</dbReference>
<sequence>MGIHNESGNKRVSPVPSLSDLIPQLLDLLTSTTDSERSFVPFKGSGKDKVVLLVNNLGGVSELELSAILSETKKQLGERGVAIERVLSGSFMTSLNMPGFSITLLLLPSESSEPSSDLVLSLLDDKTDAPGWKWSSGIPLQPLKSTNAAAQAPKTEKGTLSAVDSDRFITSIKKACEALAKEEPEITRMDNIAGD</sequence>
<dbReference type="Pfam" id="PF02733">
    <property type="entry name" value="Dak1"/>
    <property type="match status" value="1"/>
</dbReference>
<accession>A0ABR3EI78</accession>
<evidence type="ECO:0000313" key="3">
    <source>
        <dbReference type="Proteomes" id="UP001465976"/>
    </source>
</evidence>